<feature type="compositionally biased region" description="Low complexity" evidence="1">
    <location>
        <begin position="77"/>
        <end position="90"/>
    </location>
</feature>
<reference evidence="2" key="1">
    <citation type="submission" date="2020-01" db="EMBL/GenBank/DDBJ databases">
        <authorList>
            <consortium name="DOE Joint Genome Institute"/>
            <person name="Haridas S."/>
            <person name="Albert R."/>
            <person name="Binder M."/>
            <person name="Bloem J."/>
            <person name="Labutti K."/>
            <person name="Salamov A."/>
            <person name="Andreopoulos B."/>
            <person name="Baker S.E."/>
            <person name="Barry K."/>
            <person name="Bills G."/>
            <person name="Bluhm B.H."/>
            <person name="Cannon C."/>
            <person name="Castanera R."/>
            <person name="Culley D.E."/>
            <person name="Daum C."/>
            <person name="Ezra D."/>
            <person name="Gonzalez J.B."/>
            <person name="Henrissat B."/>
            <person name="Kuo A."/>
            <person name="Liang C."/>
            <person name="Lipzen A."/>
            <person name="Lutzoni F."/>
            <person name="Magnuson J."/>
            <person name="Mondo S."/>
            <person name="Nolan M."/>
            <person name="Ohm R."/>
            <person name="Pangilinan J."/>
            <person name="Park H.-J."/>
            <person name="Ramirez L."/>
            <person name="Alfaro M."/>
            <person name="Sun H."/>
            <person name="Tritt A."/>
            <person name="Yoshinaga Y."/>
            <person name="Zwiers L.-H."/>
            <person name="Turgeon B.G."/>
            <person name="Goodwin S.B."/>
            <person name="Spatafora J.W."/>
            <person name="Crous P.W."/>
            <person name="Grigoriev I.V."/>
        </authorList>
    </citation>
    <scope>NUCLEOTIDE SEQUENCE</scope>
    <source>
        <strain evidence="2">CBS 394.84</strain>
    </source>
</reference>
<feature type="region of interest" description="Disordered" evidence="1">
    <location>
        <begin position="1"/>
        <end position="90"/>
    </location>
</feature>
<gene>
    <name evidence="2" type="ORF">K460DRAFT_352310</name>
</gene>
<organism evidence="2 3">
    <name type="scientific">Cucurbitaria berberidis CBS 394.84</name>
    <dbReference type="NCBI Taxonomy" id="1168544"/>
    <lineage>
        <taxon>Eukaryota</taxon>
        <taxon>Fungi</taxon>
        <taxon>Dikarya</taxon>
        <taxon>Ascomycota</taxon>
        <taxon>Pezizomycotina</taxon>
        <taxon>Dothideomycetes</taxon>
        <taxon>Pleosporomycetidae</taxon>
        <taxon>Pleosporales</taxon>
        <taxon>Pleosporineae</taxon>
        <taxon>Cucurbitariaceae</taxon>
        <taxon>Cucurbitaria</taxon>
    </lineage>
</organism>
<feature type="compositionally biased region" description="Polar residues" evidence="1">
    <location>
        <begin position="137"/>
        <end position="167"/>
    </location>
</feature>
<feature type="compositionally biased region" description="Low complexity" evidence="1">
    <location>
        <begin position="241"/>
        <end position="255"/>
    </location>
</feature>
<feature type="region of interest" description="Disordered" evidence="1">
    <location>
        <begin position="136"/>
        <end position="213"/>
    </location>
</feature>
<dbReference type="GeneID" id="63848895"/>
<dbReference type="RefSeq" id="XP_040789695.1">
    <property type="nucleotide sequence ID" value="XM_040931643.1"/>
</dbReference>
<keyword evidence="3" id="KW-1185">Reference proteome</keyword>
<evidence type="ECO:0000313" key="2">
    <source>
        <dbReference type="EMBL" id="KAF1847132.1"/>
    </source>
</evidence>
<proteinExistence type="predicted"/>
<dbReference type="OrthoDB" id="10651615at2759"/>
<evidence type="ECO:0000313" key="3">
    <source>
        <dbReference type="Proteomes" id="UP000800039"/>
    </source>
</evidence>
<sequence length="476" mass="50957">MSNPAERVVPNKRSRSTPTEAEAQHAESRYAIDLTEVTPADHDNESQSKAAKTMLEHQTGIEGHNVQDSVQEHSDEANTANSRRSSASTELLQSYCKARAELGGDVATTAEYDTYSQGEGRTTADAHYGITPMTCGNLASTSPGTANSQPEGALQKQSNLASQQSQWEDTESDGSDGGIPLTQPSSPGISYDALPESHNGQATTPEVAISPAQNPEALQNVLYSSLLQRFPEIIDSDESDGGIPLPLPSSSDISSQPETLSEADSDDNTAPQSEAYSDDTEPSFLSQEDFYLQPQPPPIPSPSEPLSEAGSDHNTAPLSEADSDDNSAPWSEADSDDTEPSFLSQEDFYLQPQPPPIPSPPVFSPFESADEPIQPSTSAPRPSNHGPRFSPGRNSVVAIAIPPPVGHSECCQQAGWNVLQNINHRLYRMGISLFFKDQPLSGSACERCRLLARPCNQSFGLPCVGRISWIAGKPAL</sequence>
<name>A0A9P4LA96_9PLEO</name>
<comment type="caution">
    <text evidence="2">The sequence shown here is derived from an EMBL/GenBank/DDBJ whole genome shotgun (WGS) entry which is preliminary data.</text>
</comment>
<accession>A0A9P4LA96</accession>
<dbReference type="Proteomes" id="UP000800039">
    <property type="component" value="Unassembled WGS sequence"/>
</dbReference>
<dbReference type="EMBL" id="ML976615">
    <property type="protein sequence ID" value="KAF1847132.1"/>
    <property type="molecule type" value="Genomic_DNA"/>
</dbReference>
<feature type="compositionally biased region" description="Pro residues" evidence="1">
    <location>
        <begin position="294"/>
        <end position="303"/>
    </location>
</feature>
<evidence type="ECO:0000256" key="1">
    <source>
        <dbReference type="SAM" id="MobiDB-lite"/>
    </source>
</evidence>
<dbReference type="AlphaFoldDB" id="A0A9P4LA96"/>
<protein>
    <submittedName>
        <fullName evidence="2">Uncharacterized protein</fullName>
    </submittedName>
</protein>
<feature type="region of interest" description="Disordered" evidence="1">
    <location>
        <begin position="233"/>
        <end position="394"/>
    </location>
</feature>
<feature type="compositionally biased region" description="Pro residues" evidence="1">
    <location>
        <begin position="352"/>
        <end position="363"/>
    </location>
</feature>